<comment type="subcellular location">
    <subcellularLocation>
        <location evidence="1">Membrane</location>
        <topology evidence="1">Multi-pass membrane protein</topology>
    </subcellularLocation>
</comment>
<feature type="transmembrane region" description="Helical" evidence="5">
    <location>
        <begin position="78"/>
        <end position="99"/>
    </location>
</feature>
<reference evidence="7" key="1">
    <citation type="journal article" date="2019" name="Int. J. Syst. Evol. Microbiol.">
        <title>The Global Catalogue of Microorganisms (GCM) 10K type strain sequencing project: providing services to taxonomists for standard genome sequencing and annotation.</title>
        <authorList>
            <consortium name="The Broad Institute Genomics Platform"/>
            <consortium name="The Broad Institute Genome Sequencing Center for Infectious Disease"/>
            <person name="Wu L."/>
            <person name="Ma J."/>
        </authorList>
    </citation>
    <scope>NUCLEOTIDE SEQUENCE [LARGE SCALE GENOMIC DNA]</scope>
    <source>
        <strain evidence="7">KCTC 42083</strain>
    </source>
</reference>
<dbReference type="EMBL" id="BMZN01000004">
    <property type="protein sequence ID" value="GHC54779.1"/>
    <property type="molecule type" value="Genomic_DNA"/>
</dbReference>
<dbReference type="AlphaFoldDB" id="A0A8H9INH8"/>
<sequence length="142" mass="16201">MNHFIQEILRSRLFYLLAILLLTYIFWWSGLNKVWDFNAAKMEMAHFGLEPQSLFALLTIVVQLLGTWLLLSASRLAWLGALMLSVFTLSTIPLAHRFWEMQGLEAFLEQALVQDHISVIGGLLVAAALAQAHRQSRSENLY</sequence>
<comment type="caution">
    <text evidence="6">The sequence shown here is derived from an EMBL/GenBank/DDBJ whole genome shotgun (WGS) entry which is preliminary data.</text>
</comment>
<keyword evidence="2 5" id="KW-0812">Transmembrane</keyword>
<evidence type="ECO:0000256" key="2">
    <source>
        <dbReference type="ARBA" id="ARBA00022692"/>
    </source>
</evidence>
<evidence type="ECO:0000313" key="7">
    <source>
        <dbReference type="Proteomes" id="UP000608923"/>
    </source>
</evidence>
<evidence type="ECO:0000313" key="6">
    <source>
        <dbReference type="EMBL" id="GHC54779.1"/>
    </source>
</evidence>
<dbReference type="InterPro" id="IPR032808">
    <property type="entry name" value="DoxX"/>
</dbReference>
<keyword evidence="7" id="KW-1185">Reference proteome</keyword>
<keyword evidence="4 5" id="KW-0472">Membrane</keyword>
<dbReference type="Pfam" id="PF07681">
    <property type="entry name" value="DoxX"/>
    <property type="match status" value="1"/>
</dbReference>
<dbReference type="GO" id="GO:0016020">
    <property type="term" value="C:membrane"/>
    <property type="evidence" value="ECO:0007669"/>
    <property type="project" value="UniProtKB-SubCell"/>
</dbReference>
<evidence type="ECO:0000256" key="3">
    <source>
        <dbReference type="ARBA" id="ARBA00022989"/>
    </source>
</evidence>
<protein>
    <recommendedName>
        <fullName evidence="8">DoxX family protein</fullName>
    </recommendedName>
</protein>
<feature type="transmembrane region" description="Helical" evidence="5">
    <location>
        <begin position="12"/>
        <end position="31"/>
    </location>
</feature>
<proteinExistence type="predicted"/>
<dbReference type="RefSeq" id="WP_189393297.1">
    <property type="nucleotide sequence ID" value="NZ_BMZN01000004.1"/>
</dbReference>
<evidence type="ECO:0000256" key="4">
    <source>
        <dbReference type="ARBA" id="ARBA00023136"/>
    </source>
</evidence>
<accession>A0A8H9INH8</accession>
<gene>
    <name evidence="6" type="ORF">GCM10010096_29290</name>
</gene>
<evidence type="ECO:0000256" key="1">
    <source>
        <dbReference type="ARBA" id="ARBA00004141"/>
    </source>
</evidence>
<feature type="transmembrane region" description="Helical" evidence="5">
    <location>
        <begin position="111"/>
        <end position="130"/>
    </location>
</feature>
<name>A0A8H9INH8_9BURK</name>
<keyword evidence="3 5" id="KW-1133">Transmembrane helix</keyword>
<evidence type="ECO:0000256" key="5">
    <source>
        <dbReference type="SAM" id="Phobius"/>
    </source>
</evidence>
<feature type="transmembrane region" description="Helical" evidence="5">
    <location>
        <begin position="51"/>
        <end position="71"/>
    </location>
</feature>
<evidence type="ECO:0008006" key="8">
    <source>
        <dbReference type="Google" id="ProtNLM"/>
    </source>
</evidence>
<organism evidence="6 7">
    <name type="scientific">Alcaligenes pakistanensis</name>
    <dbReference type="NCBI Taxonomy" id="1482717"/>
    <lineage>
        <taxon>Bacteria</taxon>
        <taxon>Pseudomonadati</taxon>
        <taxon>Pseudomonadota</taxon>
        <taxon>Betaproteobacteria</taxon>
        <taxon>Burkholderiales</taxon>
        <taxon>Alcaligenaceae</taxon>
        <taxon>Alcaligenes</taxon>
    </lineage>
</organism>
<dbReference type="Proteomes" id="UP000608923">
    <property type="component" value="Unassembled WGS sequence"/>
</dbReference>